<feature type="compositionally biased region" description="Basic and acidic residues" evidence="3">
    <location>
        <begin position="52"/>
        <end position="68"/>
    </location>
</feature>
<dbReference type="PROSITE" id="PS51186">
    <property type="entry name" value="GNAT"/>
    <property type="match status" value="1"/>
</dbReference>
<dbReference type="PANTHER" id="PTHR42919:SF8">
    <property type="entry name" value="N-ALPHA-ACETYLTRANSFERASE 50"/>
    <property type="match status" value="1"/>
</dbReference>
<protein>
    <recommendedName>
        <fullName evidence="4">N-acetyltransferase domain-containing protein</fullName>
    </recommendedName>
</protein>
<sequence length="263" mass="29173">MQSSLLTWLKKPDSVKQAPSVSPTSSQPEEDTTRLSTPRKPAWDGLPTPPPEEARDCHKKEEEHDISRNTKSTSSSTSNLTQKYAPSPLIPNLTLVPCTKPRLQDFKRLNSLLLQIPYPAKFYDEIISDPIVASITLLAVWTDDPDSASSSPGRVVGGIRCRLLTSESSSPFLYISTLVVLSAYRTYGIATHLLSSVTSHAIKHHRVRSVGAHVWTANEEGRAWYAKRGFREQSTEEGYYRRLEPSSAVVVRREVSVGDLLGS</sequence>
<dbReference type="InterPro" id="IPR051556">
    <property type="entry name" value="N-term/lysine_N-AcTrnsfr"/>
</dbReference>
<feature type="compositionally biased region" description="Low complexity" evidence="3">
    <location>
        <begin position="69"/>
        <end position="81"/>
    </location>
</feature>
<feature type="domain" description="N-acetyltransferase" evidence="4">
    <location>
        <begin position="93"/>
        <end position="256"/>
    </location>
</feature>
<feature type="compositionally biased region" description="Polar residues" evidence="3">
    <location>
        <begin position="17"/>
        <end position="27"/>
    </location>
</feature>
<name>A0ABR3PF84_9PEZI</name>
<dbReference type="Pfam" id="PF00583">
    <property type="entry name" value="Acetyltransf_1"/>
    <property type="match status" value="1"/>
</dbReference>
<evidence type="ECO:0000313" key="5">
    <source>
        <dbReference type="EMBL" id="KAL1304730.1"/>
    </source>
</evidence>
<dbReference type="PANTHER" id="PTHR42919">
    <property type="entry name" value="N-ALPHA-ACETYLTRANSFERASE"/>
    <property type="match status" value="1"/>
</dbReference>
<keyword evidence="1" id="KW-0808">Transferase</keyword>
<keyword evidence="2" id="KW-0012">Acyltransferase</keyword>
<comment type="caution">
    <text evidence="5">The sequence shown here is derived from an EMBL/GenBank/DDBJ whole genome shotgun (WGS) entry which is preliminary data.</text>
</comment>
<dbReference type="InterPro" id="IPR016181">
    <property type="entry name" value="Acyl_CoA_acyltransferase"/>
</dbReference>
<dbReference type="CDD" id="cd04301">
    <property type="entry name" value="NAT_SF"/>
    <property type="match status" value="1"/>
</dbReference>
<keyword evidence="6" id="KW-1185">Reference proteome</keyword>
<dbReference type="SUPFAM" id="SSF55729">
    <property type="entry name" value="Acyl-CoA N-acyltransferases (Nat)"/>
    <property type="match status" value="1"/>
</dbReference>
<evidence type="ECO:0000259" key="4">
    <source>
        <dbReference type="PROSITE" id="PS51186"/>
    </source>
</evidence>
<gene>
    <name evidence="5" type="ORF">AAFC00_003675</name>
</gene>
<evidence type="ECO:0000256" key="3">
    <source>
        <dbReference type="SAM" id="MobiDB-lite"/>
    </source>
</evidence>
<dbReference type="InterPro" id="IPR000182">
    <property type="entry name" value="GNAT_dom"/>
</dbReference>
<dbReference type="Proteomes" id="UP001562354">
    <property type="component" value="Unassembled WGS sequence"/>
</dbReference>
<dbReference type="EMBL" id="JBFMKM010000008">
    <property type="protein sequence ID" value="KAL1304730.1"/>
    <property type="molecule type" value="Genomic_DNA"/>
</dbReference>
<dbReference type="GeneID" id="95977376"/>
<organism evidence="5 6">
    <name type="scientific">Neodothiora populina</name>
    <dbReference type="NCBI Taxonomy" id="2781224"/>
    <lineage>
        <taxon>Eukaryota</taxon>
        <taxon>Fungi</taxon>
        <taxon>Dikarya</taxon>
        <taxon>Ascomycota</taxon>
        <taxon>Pezizomycotina</taxon>
        <taxon>Dothideomycetes</taxon>
        <taxon>Dothideomycetidae</taxon>
        <taxon>Dothideales</taxon>
        <taxon>Dothioraceae</taxon>
        <taxon>Neodothiora</taxon>
    </lineage>
</organism>
<reference evidence="5 6" key="1">
    <citation type="submission" date="2024-07" db="EMBL/GenBank/DDBJ databases">
        <title>Draft sequence of the Neodothiora populina.</title>
        <authorList>
            <person name="Drown D.D."/>
            <person name="Schuette U.S."/>
            <person name="Buechlein A.B."/>
            <person name="Rusch D.R."/>
            <person name="Winton L.W."/>
            <person name="Adams G.A."/>
        </authorList>
    </citation>
    <scope>NUCLEOTIDE SEQUENCE [LARGE SCALE GENOMIC DNA]</scope>
    <source>
        <strain evidence="5 6">CPC 39397</strain>
    </source>
</reference>
<dbReference type="Gene3D" id="3.40.630.30">
    <property type="match status" value="1"/>
</dbReference>
<feature type="region of interest" description="Disordered" evidence="3">
    <location>
        <begin position="1"/>
        <end position="84"/>
    </location>
</feature>
<dbReference type="RefSeq" id="XP_069201005.1">
    <property type="nucleotide sequence ID" value="XM_069343183.1"/>
</dbReference>
<accession>A0ABR3PF84</accession>
<evidence type="ECO:0000256" key="1">
    <source>
        <dbReference type="ARBA" id="ARBA00022679"/>
    </source>
</evidence>
<evidence type="ECO:0000256" key="2">
    <source>
        <dbReference type="ARBA" id="ARBA00023315"/>
    </source>
</evidence>
<evidence type="ECO:0000313" key="6">
    <source>
        <dbReference type="Proteomes" id="UP001562354"/>
    </source>
</evidence>
<proteinExistence type="predicted"/>